<name>A0ABZ0Z2M3_9CAUD</name>
<feature type="transmembrane region" description="Helical" evidence="1">
    <location>
        <begin position="74"/>
        <end position="90"/>
    </location>
</feature>
<evidence type="ECO:0000313" key="3">
    <source>
        <dbReference type="Proteomes" id="UP001358193"/>
    </source>
</evidence>
<dbReference type="InterPro" id="IPR021737">
    <property type="entry name" value="Phage_phiKZ_Orf197"/>
</dbReference>
<keyword evidence="3" id="KW-1185">Reference proteome</keyword>
<keyword evidence="1" id="KW-0472">Membrane</keyword>
<evidence type="ECO:0000313" key="2">
    <source>
        <dbReference type="EMBL" id="WQJ53448.1"/>
    </source>
</evidence>
<proteinExistence type="predicted"/>
<keyword evidence="1" id="KW-0812">Transmembrane</keyword>
<evidence type="ECO:0000256" key="1">
    <source>
        <dbReference type="SAM" id="Phobius"/>
    </source>
</evidence>
<organism evidence="2 3">
    <name type="scientific">phage Lak_Megaphage_Sonny</name>
    <dbReference type="NCBI Taxonomy" id="3109229"/>
    <lineage>
        <taxon>Viruses</taxon>
        <taxon>Duplodnaviria</taxon>
        <taxon>Heunggongvirae</taxon>
        <taxon>Uroviricota</taxon>
        <taxon>Caudoviricetes</taxon>
        <taxon>Caudoviricetes code 15 clade</taxon>
    </lineage>
</organism>
<sequence length="121" mass="13957">MIKLLLLSILMHIIDDFVLQPVCLSKLKQKSFWESNAPDDMYKYDYIAALIIHALSWSIMIALPYMLLVEINEIVVLCCIIINTCIHAYIDDIKANRHKINLITDQLCHLAQIIVTFLLLS</sequence>
<dbReference type="Proteomes" id="UP001358193">
    <property type="component" value="Segment"/>
</dbReference>
<feature type="transmembrane region" description="Helical" evidence="1">
    <location>
        <begin position="46"/>
        <end position="68"/>
    </location>
</feature>
<reference evidence="2 3" key="1">
    <citation type="submission" date="2023-11" db="EMBL/GenBank/DDBJ databases">
        <authorList>
            <person name="Cook R."/>
            <person name="Crisci M."/>
            <person name="Pye H."/>
            <person name="Adriaenssens E."/>
            <person name="Santini J."/>
        </authorList>
    </citation>
    <scope>NUCLEOTIDE SEQUENCE [LARGE SCALE GENOMIC DNA]</scope>
    <source>
        <strain evidence="2">Lak_Megaphage_Sonny</strain>
    </source>
</reference>
<dbReference type="EMBL" id="OR769223">
    <property type="protein sequence ID" value="WQJ53448.1"/>
    <property type="molecule type" value="Genomic_DNA"/>
</dbReference>
<keyword evidence="1" id="KW-1133">Transmembrane helix</keyword>
<accession>A0ABZ0Z2M3</accession>
<dbReference type="Pfam" id="PF11750">
    <property type="entry name" value="DUF3307"/>
    <property type="match status" value="1"/>
</dbReference>
<protein>
    <submittedName>
        <fullName evidence="2">Membrane protein</fullName>
    </submittedName>
</protein>